<dbReference type="OrthoDB" id="9180606at2"/>
<dbReference type="Proteomes" id="UP000183639">
    <property type="component" value="Unassembled WGS sequence"/>
</dbReference>
<dbReference type="SUPFAM" id="SSF53187">
    <property type="entry name" value="Zn-dependent exopeptidases"/>
    <property type="match status" value="1"/>
</dbReference>
<dbReference type="SMART" id="SM00646">
    <property type="entry name" value="Ami_3"/>
    <property type="match status" value="1"/>
</dbReference>
<keyword evidence="1" id="KW-0378">Hydrolase</keyword>
<proteinExistence type="predicted"/>
<protein>
    <submittedName>
        <fullName evidence="3">N-acetylmuramoyl-L-alanine amidase</fullName>
    </submittedName>
</protein>
<evidence type="ECO:0000256" key="1">
    <source>
        <dbReference type="ARBA" id="ARBA00022801"/>
    </source>
</evidence>
<dbReference type="GO" id="GO:0030288">
    <property type="term" value="C:outer membrane-bounded periplasmic space"/>
    <property type="evidence" value="ECO:0007669"/>
    <property type="project" value="TreeGrafter"/>
</dbReference>
<dbReference type="PANTHER" id="PTHR30404:SF0">
    <property type="entry name" value="N-ACETYLMURAMOYL-L-ALANINE AMIDASE AMIC"/>
    <property type="match status" value="1"/>
</dbReference>
<sequence>MRVFINPGHALGGNPDPGCVNPAIHLRECDLAITYGSLCGKYLEAAGCEVSLLQSHNLAGESPGYPCVVEAANAWEADVFVSIHVNAGGGRGPETYCYSKEGAGGRLAGCIQNQLLWGLCPYDRGYIDRGVKAHPSFCVLRNTNMPAVLVEVGFIDSDDVGVLTLHGDEIARALARGVTDYWQRSS</sequence>
<evidence type="ECO:0000259" key="2">
    <source>
        <dbReference type="SMART" id="SM00646"/>
    </source>
</evidence>
<dbReference type="InterPro" id="IPR050695">
    <property type="entry name" value="N-acetylmuramoyl_amidase_3"/>
</dbReference>
<dbReference type="RefSeq" id="WP_075443422.1">
    <property type="nucleotide sequence ID" value="NZ_FOQK01000011.1"/>
</dbReference>
<dbReference type="EMBL" id="FOQK01000011">
    <property type="protein sequence ID" value="SFI01509.1"/>
    <property type="molecule type" value="Genomic_DNA"/>
</dbReference>
<dbReference type="Gene3D" id="3.40.630.40">
    <property type="entry name" value="Zn-dependent exopeptidases"/>
    <property type="match status" value="1"/>
</dbReference>
<dbReference type="GO" id="GO:0009253">
    <property type="term" value="P:peptidoglycan catabolic process"/>
    <property type="evidence" value="ECO:0007669"/>
    <property type="project" value="InterPro"/>
</dbReference>
<accession>A0A1I3ERC3</accession>
<dbReference type="Pfam" id="PF01520">
    <property type="entry name" value="Amidase_3"/>
    <property type="match status" value="1"/>
</dbReference>
<dbReference type="InterPro" id="IPR002508">
    <property type="entry name" value="MurNAc-LAA_cat"/>
</dbReference>
<dbReference type="GO" id="GO:0008745">
    <property type="term" value="F:N-acetylmuramoyl-L-alanine amidase activity"/>
    <property type="evidence" value="ECO:0007669"/>
    <property type="project" value="InterPro"/>
</dbReference>
<dbReference type="CDD" id="cd02696">
    <property type="entry name" value="MurNAc-LAA"/>
    <property type="match status" value="1"/>
</dbReference>
<evidence type="ECO:0000313" key="3">
    <source>
        <dbReference type="EMBL" id="SFI01509.1"/>
    </source>
</evidence>
<dbReference type="AlphaFoldDB" id="A0A1I3ERC3"/>
<feature type="domain" description="MurNAc-LAA" evidence="2">
    <location>
        <begin position="69"/>
        <end position="179"/>
    </location>
</feature>
<dbReference type="PANTHER" id="PTHR30404">
    <property type="entry name" value="N-ACETYLMURAMOYL-L-ALANINE AMIDASE"/>
    <property type="match status" value="1"/>
</dbReference>
<reference evidence="3 4" key="1">
    <citation type="submission" date="2016-10" db="EMBL/GenBank/DDBJ databases">
        <authorList>
            <person name="de Groot N.N."/>
        </authorList>
    </citation>
    <scope>NUCLEOTIDE SEQUENCE [LARGE SCALE GENOMIC DNA]</scope>
    <source>
        <strain evidence="3 4">Z108</strain>
    </source>
</reference>
<evidence type="ECO:0000313" key="4">
    <source>
        <dbReference type="Proteomes" id="UP000183639"/>
    </source>
</evidence>
<organism evidence="3 4">
    <name type="scientific">Selenomonas ruminantium</name>
    <dbReference type="NCBI Taxonomy" id="971"/>
    <lineage>
        <taxon>Bacteria</taxon>
        <taxon>Bacillati</taxon>
        <taxon>Bacillota</taxon>
        <taxon>Negativicutes</taxon>
        <taxon>Selenomonadales</taxon>
        <taxon>Selenomonadaceae</taxon>
        <taxon>Selenomonas</taxon>
    </lineage>
</organism>
<gene>
    <name evidence="3" type="ORF">SAMN04487861_11156</name>
</gene>
<name>A0A1I3ERC3_SELRU</name>